<dbReference type="RefSeq" id="WP_236333917.1">
    <property type="nucleotide sequence ID" value="NZ_JAKIJS010000001.1"/>
</dbReference>
<protein>
    <submittedName>
        <fullName evidence="1">Uncharacterized protein</fullName>
    </submittedName>
</protein>
<dbReference type="Proteomes" id="UP001649381">
    <property type="component" value="Unassembled WGS sequence"/>
</dbReference>
<gene>
    <name evidence="1" type="ORF">L2716_09260</name>
</gene>
<proteinExistence type="predicted"/>
<comment type="caution">
    <text evidence="1">The sequence shown here is derived from an EMBL/GenBank/DDBJ whole genome shotgun (WGS) entry which is preliminary data.</text>
</comment>
<dbReference type="EMBL" id="JAKIJS010000001">
    <property type="protein sequence ID" value="MCF6137915.1"/>
    <property type="molecule type" value="Genomic_DNA"/>
</dbReference>
<reference evidence="1 2" key="1">
    <citation type="submission" date="2022-01" db="EMBL/GenBank/DDBJ databases">
        <title>Alkalihalobacillus sp. EGI L200015, a novel bacterium isolated from a salt lake sediment.</title>
        <authorList>
            <person name="Gao L."/>
            <person name="Fang B.-Z."/>
            <person name="Li W.-J."/>
        </authorList>
    </citation>
    <scope>NUCLEOTIDE SEQUENCE [LARGE SCALE GENOMIC DNA]</scope>
    <source>
        <strain evidence="1 2">KCTC 12718</strain>
    </source>
</reference>
<organism evidence="1 2">
    <name type="scientific">Pseudalkalibacillus berkeleyi</name>
    <dbReference type="NCBI Taxonomy" id="1069813"/>
    <lineage>
        <taxon>Bacteria</taxon>
        <taxon>Bacillati</taxon>
        <taxon>Bacillota</taxon>
        <taxon>Bacilli</taxon>
        <taxon>Bacillales</taxon>
        <taxon>Fictibacillaceae</taxon>
        <taxon>Pseudalkalibacillus</taxon>
    </lineage>
</organism>
<keyword evidence="2" id="KW-1185">Reference proteome</keyword>
<evidence type="ECO:0000313" key="1">
    <source>
        <dbReference type="EMBL" id="MCF6137915.1"/>
    </source>
</evidence>
<sequence>MEFTIITLLIAGIALIVLSFFKQNKTQQIETQLENVSIQLMKELYQINKKIKVLEEEMMITDRKEIR</sequence>
<evidence type="ECO:0000313" key="2">
    <source>
        <dbReference type="Proteomes" id="UP001649381"/>
    </source>
</evidence>
<name>A0ABS9H257_9BACL</name>
<accession>A0ABS9H257</accession>